<gene>
    <name evidence="4" type="ORF">NBR_LOCUS449</name>
</gene>
<evidence type="ECO:0000313" key="6">
    <source>
        <dbReference type="WBParaSite" id="NBR_0000044801-mRNA-1"/>
    </source>
</evidence>
<dbReference type="InterPro" id="IPR037035">
    <property type="entry name" value="GK-like_C_sf"/>
</dbReference>
<protein>
    <submittedName>
        <fullName evidence="6">Glycerate kinase (inferred by orthology to a human protein)</fullName>
    </submittedName>
</protein>
<reference evidence="6" key="1">
    <citation type="submission" date="2017-02" db="UniProtKB">
        <authorList>
            <consortium name="WormBaseParasite"/>
        </authorList>
    </citation>
    <scope>IDENTIFICATION</scope>
</reference>
<evidence type="ECO:0000259" key="3">
    <source>
        <dbReference type="Pfam" id="PF13660"/>
    </source>
</evidence>
<dbReference type="Pfam" id="PF13660">
    <property type="entry name" value="DUF4147"/>
    <property type="match status" value="1"/>
</dbReference>
<dbReference type="Proteomes" id="UP000271162">
    <property type="component" value="Unassembled WGS sequence"/>
</dbReference>
<sequence>MRTEALTAFKRCCDAVSPVLCVEKALRLSDDQLIVSSASTLVSLPITKATRFVLTAFGKASVPMALAAEQQLGERDLKLRSRVFYGARNNLPDSDSVAGGLGFLDCLPELTKSSSGGSALFCAPEGVTLAEKLSVIQKLTSNGADIRVLNAFRQKLSAVKGGKVLNFVKQGRVVSLLISDLIDDLTQFIASGPTVPANDSIKETAEAILTSPKWLPLLPDKIKAIIEDSPPPAPPPVEPCNIIIASNRHALNELDGYLTSIGYESHIVALLFGGETTVVLHGKGKGGRCQEMVLSCFTQIASTEVPPSPFLFLAAGTDGQDGPTDAAGALITNEDVMSDAVVEQANECLNTSNSYEFWCGYNYGRNHIKTGPTGTNVMDIQIVLIHFNR</sequence>
<dbReference type="PANTHER" id="PTHR12227">
    <property type="entry name" value="GLYCERATE KINASE"/>
    <property type="match status" value="1"/>
</dbReference>
<name>A0A0N4XD71_NIPBR</name>
<dbReference type="AlphaFoldDB" id="A0A0N4XD71"/>
<dbReference type="InterPro" id="IPR038614">
    <property type="entry name" value="GK_N_sf"/>
</dbReference>
<keyword evidence="5" id="KW-1185">Reference proteome</keyword>
<dbReference type="Gene3D" id="3.40.50.10180">
    <property type="entry name" value="Glycerate kinase, MOFRL-like N-terminal domain"/>
    <property type="match status" value="1"/>
</dbReference>
<evidence type="ECO:0000313" key="5">
    <source>
        <dbReference type="Proteomes" id="UP000271162"/>
    </source>
</evidence>
<comment type="similarity">
    <text evidence="1">Belongs to the glycerate kinase type-2 family.</text>
</comment>
<evidence type="ECO:0000313" key="4">
    <source>
        <dbReference type="EMBL" id="VDL63083.1"/>
    </source>
</evidence>
<dbReference type="WBParaSite" id="NBR_0000044801-mRNA-1">
    <property type="protein sequence ID" value="NBR_0000044801-mRNA-1"/>
    <property type="gene ID" value="NBR_0000044801"/>
</dbReference>
<dbReference type="GO" id="GO:0005737">
    <property type="term" value="C:cytoplasm"/>
    <property type="evidence" value="ECO:0007669"/>
    <property type="project" value="TreeGrafter"/>
</dbReference>
<dbReference type="STRING" id="27835.A0A0N4XD71"/>
<proteinExistence type="inferred from homology"/>
<feature type="domain" description="MOFRL-associated" evidence="3">
    <location>
        <begin position="5"/>
        <end position="226"/>
    </location>
</feature>
<dbReference type="InterPro" id="IPR025286">
    <property type="entry name" value="MOFRL_assoc_dom"/>
</dbReference>
<dbReference type="SUPFAM" id="SSF82544">
    <property type="entry name" value="GckA/TtuD-like"/>
    <property type="match status" value="1"/>
</dbReference>
<feature type="domain" description="MOFRL" evidence="2">
    <location>
        <begin position="268"/>
        <end position="379"/>
    </location>
</feature>
<organism evidence="6">
    <name type="scientific">Nippostrongylus brasiliensis</name>
    <name type="common">Rat hookworm</name>
    <dbReference type="NCBI Taxonomy" id="27835"/>
    <lineage>
        <taxon>Eukaryota</taxon>
        <taxon>Metazoa</taxon>
        <taxon>Ecdysozoa</taxon>
        <taxon>Nematoda</taxon>
        <taxon>Chromadorea</taxon>
        <taxon>Rhabditida</taxon>
        <taxon>Rhabditina</taxon>
        <taxon>Rhabditomorpha</taxon>
        <taxon>Strongyloidea</taxon>
        <taxon>Heligmosomidae</taxon>
        <taxon>Nippostrongylus</taxon>
    </lineage>
</organism>
<dbReference type="PANTHER" id="PTHR12227:SF0">
    <property type="entry name" value="GLYCERATE KINASE"/>
    <property type="match status" value="1"/>
</dbReference>
<dbReference type="EMBL" id="UYSL01000190">
    <property type="protein sequence ID" value="VDL63083.1"/>
    <property type="molecule type" value="Genomic_DNA"/>
</dbReference>
<evidence type="ECO:0000259" key="2">
    <source>
        <dbReference type="Pfam" id="PF05161"/>
    </source>
</evidence>
<dbReference type="InterPro" id="IPR039760">
    <property type="entry name" value="MOFRL_protein"/>
</dbReference>
<evidence type="ECO:0000256" key="1">
    <source>
        <dbReference type="ARBA" id="ARBA00005393"/>
    </source>
</evidence>
<dbReference type="InterPro" id="IPR007835">
    <property type="entry name" value="MOFRL"/>
</dbReference>
<dbReference type="Gene3D" id="3.40.1480.10">
    <property type="entry name" value="MOFRL domain"/>
    <property type="match status" value="1"/>
</dbReference>
<reference evidence="4 5" key="2">
    <citation type="submission" date="2018-11" db="EMBL/GenBank/DDBJ databases">
        <authorList>
            <consortium name="Pathogen Informatics"/>
        </authorList>
    </citation>
    <scope>NUCLEOTIDE SEQUENCE [LARGE SCALE GENOMIC DNA]</scope>
</reference>
<dbReference type="Pfam" id="PF05161">
    <property type="entry name" value="MOFRL"/>
    <property type="match status" value="1"/>
</dbReference>
<dbReference type="GO" id="GO:0008887">
    <property type="term" value="F:glycerate kinase activity"/>
    <property type="evidence" value="ECO:0007669"/>
    <property type="project" value="InterPro"/>
</dbReference>
<accession>A0A0N4XD71</accession>